<dbReference type="EMBL" id="OZ075144">
    <property type="protein sequence ID" value="CAL5043465.1"/>
    <property type="molecule type" value="Genomic_DNA"/>
</dbReference>
<protein>
    <recommendedName>
        <fullName evidence="3">EF-hand domain-containing protein</fullName>
    </recommendedName>
</protein>
<organism evidence="4 5">
    <name type="scientific">Urochloa decumbens</name>
    <dbReference type="NCBI Taxonomy" id="240449"/>
    <lineage>
        <taxon>Eukaryota</taxon>
        <taxon>Viridiplantae</taxon>
        <taxon>Streptophyta</taxon>
        <taxon>Embryophyta</taxon>
        <taxon>Tracheophyta</taxon>
        <taxon>Spermatophyta</taxon>
        <taxon>Magnoliopsida</taxon>
        <taxon>Liliopsida</taxon>
        <taxon>Poales</taxon>
        <taxon>Poaceae</taxon>
        <taxon>PACMAD clade</taxon>
        <taxon>Panicoideae</taxon>
        <taxon>Panicodae</taxon>
        <taxon>Paniceae</taxon>
        <taxon>Melinidinae</taxon>
        <taxon>Urochloa</taxon>
    </lineage>
</organism>
<dbReference type="AlphaFoldDB" id="A0ABC9DR38"/>
<comment type="similarity">
    <text evidence="1">Belongs to the caleosin family.</text>
</comment>
<reference evidence="4" key="1">
    <citation type="submission" date="2024-10" db="EMBL/GenBank/DDBJ databases">
        <authorList>
            <person name="Ryan C."/>
        </authorList>
    </citation>
    <scope>NUCLEOTIDE SEQUENCE [LARGE SCALE GENOMIC DNA]</scope>
</reference>
<dbReference type="PROSITE" id="PS50222">
    <property type="entry name" value="EF_HAND_2"/>
    <property type="match status" value="1"/>
</dbReference>
<evidence type="ECO:0000256" key="2">
    <source>
        <dbReference type="SAM" id="SignalP"/>
    </source>
</evidence>
<dbReference type="InterPro" id="IPR002048">
    <property type="entry name" value="EF_hand_dom"/>
</dbReference>
<keyword evidence="5" id="KW-1185">Reference proteome</keyword>
<dbReference type="PANTHER" id="PTHR31495">
    <property type="entry name" value="PEROXYGENASE 3-RELATED"/>
    <property type="match status" value="1"/>
</dbReference>
<evidence type="ECO:0000256" key="1">
    <source>
        <dbReference type="ARBA" id="ARBA00006765"/>
    </source>
</evidence>
<name>A0ABC9DR38_9POAL</name>
<gene>
    <name evidence="4" type="ORF">URODEC1_LOCUS87727</name>
</gene>
<evidence type="ECO:0000313" key="4">
    <source>
        <dbReference type="EMBL" id="CAL5043465.1"/>
    </source>
</evidence>
<dbReference type="InterPro" id="IPR007736">
    <property type="entry name" value="Caleosin-related"/>
</dbReference>
<feature type="domain" description="EF-hand" evidence="3">
    <location>
        <begin position="43"/>
        <end position="78"/>
    </location>
</feature>
<evidence type="ECO:0000259" key="3">
    <source>
        <dbReference type="PROSITE" id="PS50222"/>
    </source>
</evidence>
<dbReference type="PANTHER" id="PTHR31495:SF4">
    <property type="entry name" value="OS06G0254600 PROTEIN"/>
    <property type="match status" value="1"/>
</dbReference>
<feature type="chain" id="PRO_5044841823" description="EF-hand domain-containing protein" evidence="2">
    <location>
        <begin position="34"/>
        <end position="159"/>
    </location>
</feature>
<dbReference type="Proteomes" id="UP001497457">
    <property type="component" value="Chromosome 34rd"/>
</dbReference>
<feature type="signal peptide" evidence="2">
    <location>
        <begin position="1"/>
        <end position="33"/>
    </location>
</feature>
<evidence type="ECO:0000313" key="5">
    <source>
        <dbReference type="Proteomes" id="UP001497457"/>
    </source>
</evidence>
<keyword evidence="2" id="KW-0732">Signal</keyword>
<dbReference type="Pfam" id="PF05042">
    <property type="entry name" value="Caleosin"/>
    <property type="match status" value="1"/>
</dbReference>
<accession>A0ABC9DR38</accession>
<sequence>MVARQRAAASLQVLSILSVLLTCSLCCFGKVSARALLADGASSNMTELQKHVSFFDRNKDGIITPLETFQGFVAVGCEIAFSSAAASTVHGALAPFTNPPGTLPPYVNIHVKYIHRAIHGSDTGAYDSKGRFVQEKFDEIFKKHAHIKLDALTLPEACC</sequence>
<proteinExistence type="inferred from homology"/>